<evidence type="ECO:0000313" key="4">
    <source>
        <dbReference type="Proteomes" id="UP001196413"/>
    </source>
</evidence>
<protein>
    <recommendedName>
        <fullName evidence="5">Secreted protein</fullName>
    </recommendedName>
</protein>
<gene>
    <name evidence="3" type="ORF">KIN20_001000</name>
</gene>
<name>A0AAD5LSZ7_PARTN</name>
<accession>A0AAD5LSZ7</accession>
<comment type="caution">
    <text evidence="3">The sequence shown here is derived from an EMBL/GenBank/DDBJ whole genome shotgun (WGS) entry which is preliminary data.</text>
</comment>
<dbReference type="AlphaFoldDB" id="A0AAD5LSZ7"/>
<dbReference type="Proteomes" id="UP001196413">
    <property type="component" value="Unassembled WGS sequence"/>
</dbReference>
<feature type="chain" id="PRO_5041996633" description="Secreted protein" evidence="2">
    <location>
        <begin position="24"/>
        <end position="92"/>
    </location>
</feature>
<evidence type="ECO:0000256" key="2">
    <source>
        <dbReference type="SAM" id="SignalP"/>
    </source>
</evidence>
<feature type="region of interest" description="Disordered" evidence="1">
    <location>
        <begin position="23"/>
        <end position="92"/>
    </location>
</feature>
<organism evidence="3 4">
    <name type="scientific">Parelaphostrongylus tenuis</name>
    <name type="common">Meningeal worm</name>
    <dbReference type="NCBI Taxonomy" id="148309"/>
    <lineage>
        <taxon>Eukaryota</taxon>
        <taxon>Metazoa</taxon>
        <taxon>Ecdysozoa</taxon>
        <taxon>Nematoda</taxon>
        <taxon>Chromadorea</taxon>
        <taxon>Rhabditida</taxon>
        <taxon>Rhabditina</taxon>
        <taxon>Rhabditomorpha</taxon>
        <taxon>Strongyloidea</taxon>
        <taxon>Metastrongylidae</taxon>
        <taxon>Parelaphostrongylus</taxon>
    </lineage>
</organism>
<sequence>MHTSTLLVLVAVIVQCTWQLTESESSQMIRAKRLDPEGSGEGSGEGSEKFELGSGEGSGEVDASGEGSGVEASGENIENNKVTEEPTLLAFF</sequence>
<keyword evidence="4" id="KW-1185">Reference proteome</keyword>
<dbReference type="EMBL" id="JAHQIW010000153">
    <property type="protein sequence ID" value="KAJ1346247.1"/>
    <property type="molecule type" value="Genomic_DNA"/>
</dbReference>
<proteinExistence type="predicted"/>
<feature type="signal peptide" evidence="2">
    <location>
        <begin position="1"/>
        <end position="23"/>
    </location>
</feature>
<evidence type="ECO:0008006" key="5">
    <source>
        <dbReference type="Google" id="ProtNLM"/>
    </source>
</evidence>
<reference evidence="3" key="1">
    <citation type="submission" date="2021-06" db="EMBL/GenBank/DDBJ databases">
        <title>Parelaphostrongylus tenuis whole genome reference sequence.</title>
        <authorList>
            <person name="Garwood T.J."/>
            <person name="Larsen P.A."/>
            <person name="Fountain-Jones N.M."/>
            <person name="Garbe J.R."/>
            <person name="Macchietto M.G."/>
            <person name="Kania S.A."/>
            <person name="Gerhold R.W."/>
            <person name="Richards J.E."/>
            <person name="Wolf T.M."/>
        </authorList>
    </citation>
    <scope>NUCLEOTIDE SEQUENCE</scope>
    <source>
        <strain evidence="3">MNPRO001-30</strain>
        <tissue evidence="3">Meninges</tissue>
    </source>
</reference>
<evidence type="ECO:0000256" key="1">
    <source>
        <dbReference type="SAM" id="MobiDB-lite"/>
    </source>
</evidence>
<evidence type="ECO:0000313" key="3">
    <source>
        <dbReference type="EMBL" id="KAJ1346247.1"/>
    </source>
</evidence>
<keyword evidence="2" id="KW-0732">Signal</keyword>